<reference evidence="10" key="1">
    <citation type="submission" date="2023-03" db="EMBL/GenBank/DDBJ databases">
        <authorList>
            <person name="Shen W."/>
            <person name="Cai J."/>
        </authorList>
    </citation>
    <scope>NUCLEOTIDE SEQUENCE</scope>
    <source>
        <strain evidence="10">Y15</strain>
    </source>
</reference>
<keyword evidence="7 9" id="KW-1133">Transmembrane helix</keyword>
<dbReference type="PANTHER" id="PTHR32502">
    <property type="entry name" value="N-ACETYLGALACTOSAMINE PERMEASE II COMPONENT-RELATED"/>
    <property type="match status" value="1"/>
</dbReference>
<feature type="transmembrane region" description="Helical" evidence="9">
    <location>
        <begin position="253"/>
        <end position="274"/>
    </location>
</feature>
<evidence type="ECO:0000256" key="5">
    <source>
        <dbReference type="ARBA" id="ARBA00022683"/>
    </source>
</evidence>
<evidence type="ECO:0000256" key="3">
    <source>
        <dbReference type="ARBA" id="ARBA00022475"/>
    </source>
</evidence>
<keyword evidence="5" id="KW-0598">Phosphotransferase system</keyword>
<sequence length="275" mass="30013">MEATKDTEKKLDKKVLNQVYNRWYMTCEMSNSFERLQTVSFCYSMIPALQKLYPDQEEFKESLTRHMTFFNTEAIWGSPILGIVCAMEEQKALGAEIPDAASTGLKTGLMGPLAGIGDTLTWGTIKTIIYSIGITFAAKGSVLGFFIAAIFPIVTYLISRAIYNLGYTVGRDSVKTLLQGGLIQELIDGTGMIGLFMMGALSAQYVSLKIPLKFAVGSGNIIAIQEILDSIAPGILPLSVVFGLYFLVKSKKFNYSVISMGTIVICLLGSLIGLF</sequence>
<keyword evidence="6 9" id="KW-0812">Transmembrane</keyword>
<feature type="transmembrane region" description="Helical" evidence="9">
    <location>
        <begin position="227"/>
        <end position="247"/>
    </location>
</feature>
<evidence type="ECO:0000256" key="4">
    <source>
        <dbReference type="ARBA" id="ARBA00022597"/>
    </source>
</evidence>
<dbReference type="PROSITE" id="PS51108">
    <property type="entry name" value="PTS_EIID"/>
    <property type="match status" value="1"/>
</dbReference>
<dbReference type="GO" id="GO:0005886">
    <property type="term" value="C:plasma membrane"/>
    <property type="evidence" value="ECO:0007669"/>
    <property type="project" value="UniProtKB-SubCell"/>
</dbReference>
<dbReference type="AlphaFoldDB" id="A0AAW8T8D9"/>
<dbReference type="Proteomes" id="UP001254770">
    <property type="component" value="Unassembled WGS sequence"/>
</dbReference>
<keyword evidence="2" id="KW-0813">Transport</keyword>
<comment type="caution">
    <text evidence="10">The sequence shown here is derived from an EMBL/GenBank/DDBJ whole genome shotgun (WGS) entry which is preliminary data.</text>
</comment>
<evidence type="ECO:0000256" key="1">
    <source>
        <dbReference type="ARBA" id="ARBA00004651"/>
    </source>
</evidence>
<dbReference type="RefSeq" id="WP_070509151.1">
    <property type="nucleotide sequence ID" value="NZ_CP104392.1"/>
</dbReference>
<feature type="transmembrane region" description="Helical" evidence="9">
    <location>
        <begin position="142"/>
        <end position="163"/>
    </location>
</feature>
<keyword evidence="8 9" id="KW-0472">Membrane</keyword>
<dbReference type="InterPro" id="IPR050303">
    <property type="entry name" value="GatZ_KbaZ_carbometab"/>
</dbReference>
<evidence type="ECO:0000256" key="7">
    <source>
        <dbReference type="ARBA" id="ARBA00022989"/>
    </source>
</evidence>
<proteinExistence type="predicted"/>
<evidence type="ECO:0000313" key="10">
    <source>
        <dbReference type="EMBL" id="MDT2543193.1"/>
    </source>
</evidence>
<accession>A0AAW8T8D9</accession>
<name>A0AAW8T8D9_9ENTE</name>
<comment type="subcellular location">
    <subcellularLocation>
        <location evidence="1">Cell membrane</location>
        <topology evidence="1">Multi-pass membrane protein</topology>
    </subcellularLocation>
</comment>
<keyword evidence="4" id="KW-0762">Sugar transport</keyword>
<dbReference type="GO" id="GO:0009401">
    <property type="term" value="P:phosphoenolpyruvate-dependent sugar phosphotransferase system"/>
    <property type="evidence" value="ECO:0007669"/>
    <property type="project" value="UniProtKB-KW"/>
</dbReference>
<organism evidence="10 11">
    <name type="scientific">Enterococcus raffinosus</name>
    <dbReference type="NCBI Taxonomy" id="71452"/>
    <lineage>
        <taxon>Bacteria</taxon>
        <taxon>Bacillati</taxon>
        <taxon>Bacillota</taxon>
        <taxon>Bacilli</taxon>
        <taxon>Lactobacillales</taxon>
        <taxon>Enterococcaceae</taxon>
        <taxon>Enterococcus</taxon>
    </lineage>
</organism>
<evidence type="ECO:0000256" key="6">
    <source>
        <dbReference type="ARBA" id="ARBA00022692"/>
    </source>
</evidence>
<dbReference type="InterPro" id="IPR004704">
    <property type="entry name" value="PTS_IID_man"/>
</dbReference>
<evidence type="ECO:0000256" key="9">
    <source>
        <dbReference type="SAM" id="Phobius"/>
    </source>
</evidence>
<gene>
    <name evidence="10" type="ORF">P7D69_02390</name>
</gene>
<evidence type="ECO:0000313" key="11">
    <source>
        <dbReference type="Proteomes" id="UP001254770"/>
    </source>
</evidence>
<dbReference type="EMBL" id="JARPXL010000002">
    <property type="protein sequence ID" value="MDT2543193.1"/>
    <property type="molecule type" value="Genomic_DNA"/>
</dbReference>
<evidence type="ECO:0000256" key="2">
    <source>
        <dbReference type="ARBA" id="ARBA00022448"/>
    </source>
</evidence>
<keyword evidence="3" id="KW-1003">Cell membrane</keyword>
<evidence type="ECO:0000256" key="8">
    <source>
        <dbReference type="ARBA" id="ARBA00023136"/>
    </source>
</evidence>
<protein>
    <submittedName>
        <fullName evidence="10">PTS system mannose/fructose/sorbose family transporter subunit IID</fullName>
    </submittedName>
</protein>
<dbReference type="PANTHER" id="PTHR32502:SF5">
    <property type="entry name" value="N-ACETYLGALACTOSAMINE PERMEASE IID COMPONENT-RELATED"/>
    <property type="match status" value="1"/>
</dbReference>
<dbReference type="Pfam" id="PF03613">
    <property type="entry name" value="EIID-AGA"/>
    <property type="match status" value="1"/>
</dbReference>